<dbReference type="STRING" id="1150864.MILUP08_42216"/>
<dbReference type="RefSeq" id="WP_007457857.1">
    <property type="nucleotide sequence ID" value="NZ_HF570108.1"/>
</dbReference>
<name>I0L0E9_9ACTN</name>
<reference evidence="3" key="1">
    <citation type="journal article" date="2012" name="J. Bacteriol.">
        <title>Genome Sequence of Micromonospora lupini Lupac 08, Isolated from Root Nodules of Lupinus angustifolius.</title>
        <authorList>
            <person name="Alonso-Vega P."/>
            <person name="Normand P."/>
            <person name="Bacigalupe R."/>
            <person name="Pujic P."/>
            <person name="Lajus A."/>
            <person name="Vallenet D."/>
            <person name="Carro L."/>
            <person name="Coll P."/>
            <person name="Trujillo M.E."/>
        </authorList>
    </citation>
    <scope>NUCLEOTIDE SEQUENCE [LARGE SCALE GENOMIC DNA]</scope>
    <source>
        <strain evidence="3">Lupac 08</strain>
    </source>
</reference>
<keyword evidence="1" id="KW-0472">Membrane</keyword>
<evidence type="ECO:0000256" key="1">
    <source>
        <dbReference type="SAM" id="Phobius"/>
    </source>
</evidence>
<organism evidence="2 3">
    <name type="scientific">Micromonospora lupini str. Lupac 08</name>
    <dbReference type="NCBI Taxonomy" id="1150864"/>
    <lineage>
        <taxon>Bacteria</taxon>
        <taxon>Bacillati</taxon>
        <taxon>Actinomycetota</taxon>
        <taxon>Actinomycetes</taxon>
        <taxon>Micromonosporales</taxon>
        <taxon>Micromonosporaceae</taxon>
        <taxon>Micromonospora</taxon>
    </lineage>
</organism>
<feature type="transmembrane region" description="Helical" evidence="1">
    <location>
        <begin position="27"/>
        <end position="47"/>
    </location>
</feature>
<dbReference type="Proteomes" id="UP000003448">
    <property type="component" value="Unassembled WGS sequence"/>
</dbReference>
<evidence type="ECO:0000313" key="2">
    <source>
        <dbReference type="EMBL" id="CCH17296.1"/>
    </source>
</evidence>
<feature type="transmembrane region" description="Helical" evidence="1">
    <location>
        <begin position="159"/>
        <end position="185"/>
    </location>
</feature>
<keyword evidence="1" id="KW-1133">Transmembrane helix</keyword>
<evidence type="ECO:0000313" key="3">
    <source>
        <dbReference type="Proteomes" id="UP000003448"/>
    </source>
</evidence>
<accession>I0L0E9</accession>
<sequence length="198" mass="21710">MDADRTARLQGNQIAAYERRGPFWGRLTQLATAVALAAALVGSSLVLDTVASFYPGTGVVKSTPAERRAEATVQDCHRVGPVSGDGLGYWWHCAVTVRTNDGREVRTAVRHSVVTPDDWGQAIEFREACYGKANTDCRYGRPAWRVWALALSMLGMVRIGLLFVLLVGIGVYLLSALVGVPRYYAWVNRRGRGRRVAS</sequence>
<proteinExistence type="predicted"/>
<gene>
    <name evidence="2" type="ORF">MILUP08_42216</name>
</gene>
<comment type="caution">
    <text evidence="2">The sequence shown here is derived from an EMBL/GenBank/DDBJ whole genome shotgun (WGS) entry which is preliminary data.</text>
</comment>
<dbReference type="AlphaFoldDB" id="I0L0E9"/>
<dbReference type="eggNOG" id="ENOG5031VG4">
    <property type="taxonomic scope" value="Bacteria"/>
</dbReference>
<dbReference type="Pfam" id="PF19873">
    <property type="entry name" value="DUF6346"/>
    <property type="match status" value="1"/>
</dbReference>
<dbReference type="InterPro" id="IPR045927">
    <property type="entry name" value="DUF6346"/>
</dbReference>
<dbReference type="EMBL" id="CAIE01000017">
    <property type="protein sequence ID" value="CCH17296.1"/>
    <property type="molecule type" value="Genomic_DNA"/>
</dbReference>
<keyword evidence="3" id="KW-1185">Reference proteome</keyword>
<protein>
    <submittedName>
        <fullName evidence="2">Uncharacterized protein</fullName>
    </submittedName>
</protein>
<keyword evidence="1" id="KW-0812">Transmembrane</keyword>
<dbReference type="OrthoDB" id="3629791at2"/>